<dbReference type="PANTHER" id="PTHR11695:SF294">
    <property type="entry name" value="RETICULON-4-INTERACTING PROTEIN 1, MITOCHONDRIAL"/>
    <property type="match status" value="1"/>
</dbReference>
<dbReference type="InterPro" id="IPR020843">
    <property type="entry name" value="ER"/>
</dbReference>
<dbReference type="CDD" id="cd08267">
    <property type="entry name" value="MDR1"/>
    <property type="match status" value="1"/>
</dbReference>
<dbReference type="Pfam" id="PF13602">
    <property type="entry name" value="ADH_zinc_N_2"/>
    <property type="match status" value="1"/>
</dbReference>
<evidence type="ECO:0000313" key="4">
    <source>
        <dbReference type="Proteomes" id="UP001589647"/>
    </source>
</evidence>
<dbReference type="InterPro" id="IPR036291">
    <property type="entry name" value="NAD(P)-bd_dom_sf"/>
</dbReference>
<organism evidence="3 4">
    <name type="scientific">Nonomuraea spiralis</name>
    <dbReference type="NCBI Taxonomy" id="46182"/>
    <lineage>
        <taxon>Bacteria</taxon>
        <taxon>Bacillati</taxon>
        <taxon>Actinomycetota</taxon>
        <taxon>Actinomycetes</taxon>
        <taxon>Streptosporangiales</taxon>
        <taxon>Streptosporangiaceae</taxon>
        <taxon>Nonomuraea</taxon>
    </lineage>
</organism>
<dbReference type="Gene3D" id="3.40.50.720">
    <property type="entry name" value="NAD(P)-binding Rossmann-like Domain"/>
    <property type="match status" value="1"/>
</dbReference>
<reference evidence="3 4" key="1">
    <citation type="submission" date="2024-09" db="EMBL/GenBank/DDBJ databases">
        <authorList>
            <person name="Sun Q."/>
            <person name="Mori K."/>
        </authorList>
    </citation>
    <scope>NUCLEOTIDE SEQUENCE [LARGE SCALE GENOMIC DNA]</scope>
    <source>
        <strain evidence="3 4">CCM 3426</strain>
    </source>
</reference>
<comment type="caution">
    <text evidence="3">The sequence shown here is derived from an EMBL/GenBank/DDBJ whole genome shotgun (WGS) entry which is preliminary data.</text>
</comment>
<keyword evidence="4" id="KW-1185">Reference proteome</keyword>
<name>A0ABV5IWN0_9ACTN</name>
<sequence length="321" mass="33838">METNQMRAALFDRYGPPEELYVGTVPKPVPAPGQVLVRVHAVSVNGGEVHGRTGRLRLVTGLMQRGFPKRVGIDLTGEIVALGPGVTGPKAGDRVWGALGRTFGSAAEYVAIRPRRLAPAPAGLDLVTAAALPVGTTAITALRDLAALRPGERLLVRGGSGGVGVVAVQLGRALGAHVTALAGARNLDLVRDLGAHEAYDYAAAPADLGRFDVILDTAGTEHAAFRRLLTPSGRMVAIAFDQRRIAASLAYIAASAVHGRRRVRFFSGNPTTRLFTDLTRYVDSGAVRPVVDTVFPFDDIAQAHRTLEKGGVRGKVVVRIA</sequence>
<dbReference type="InterPro" id="IPR011032">
    <property type="entry name" value="GroES-like_sf"/>
</dbReference>
<dbReference type="Pfam" id="PF08240">
    <property type="entry name" value="ADH_N"/>
    <property type="match status" value="1"/>
</dbReference>
<evidence type="ECO:0000313" key="3">
    <source>
        <dbReference type="EMBL" id="MFB9208672.1"/>
    </source>
</evidence>
<dbReference type="InterPro" id="IPR013154">
    <property type="entry name" value="ADH-like_N"/>
</dbReference>
<feature type="domain" description="Enoyl reductase (ER)" evidence="2">
    <location>
        <begin position="15"/>
        <end position="318"/>
    </location>
</feature>
<dbReference type="Proteomes" id="UP001589647">
    <property type="component" value="Unassembled WGS sequence"/>
</dbReference>
<dbReference type="InterPro" id="IPR002364">
    <property type="entry name" value="Quin_OxRdtase/zeta-crystal_CS"/>
</dbReference>
<dbReference type="PANTHER" id="PTHR11695">
    <property type="entry name" value="ALCOHOL DEHYDROGENASE RELATED"/>
    <property type="match status" value="1"/>
</dbReference>
<gene>
    <name evidence="3" type="ORF">ACFFV7_46345</name>
</gene>
<evidence type="ECO:0000256" key="1">
    <source>
        <dbReference type="ARBA" id="ARBA00023002"/>
    </source>
</evidence>
<dbReference type="SMART" id="SM00829">
    <property type="entry name" value="PKS_ER"/>
    <property type="match status" value="1"/>
</dbReference>
<dbReference type="EMBL" id="JBHMEI010000078">
    <property type="protein sequence ID" value="MFB9208672.1"/>
    <property type="molecule type" value="Genomic_DNA"/>
</dbReference>
<dbReference type="RefSeq" id="WP_229823986.1">
    <property type="nucleotide sequence ID" value="NZ_BMRC01000005.1"/>
</dbReference>
<evidence type="ECO:0000259" key="2">
    <source>
        <dbReference type="SMART" id="SM00829"/>
    </source>
</evidence>
<dbReference type="Gene3D" id="3.90.180.10">
    <property type="entry name" value="Medium-chain alcohol dehydrogenases, catalytic domain"/>
    <property type="match status" value="1"/>
</dbReference>
<proteinExistence type="predicted"/>
<dbReference type="PROSITE" id="PS01162">
    <property type="entry name" value="QOR_ZETA_CRYSTAL"/>
    <property type="match status" value="1"/>
</dbReference>
<protein>
    <submittedName>
        <fullName evidence="3">NAD(P)-dependent alcohol dehydrogenase</fullName>
    </submittedName>
</protein>
<dbReference type="InterPro" id="IPR050700">
    <property type="entry name" value="YIM1/Zinc_Alcohol_DH_Fams"/>
</dbReference>
<dbReference type="SUPFAM" id="SSF51735">
    <property type="entry name" value="NAD(P)-binding Rossmann-fold domains"/>
    <property type="match status" value="1"/>
</dbReference>
<accession>A0ABV5IWN0</accession>
<keyword evidence="1" id="KW-0560">Oxidoreductase</keyword>
<dbReference type="SUPFAM" id="SSF50129">
    <property type="entry name" value="GroES-like"/>
    <property type="match status" value="1"/>
</dbReference>